<keyword evidence="1" id="KW-0812">Transmembrane</keyword>
<feature type="transmembrane region" description="Helical" evidence="1">
    <location>
        <begin position="546"/>
        <end position="564"/>
    </location>
</feature>
<evidence type="ECO:0000256" key="1">
    <source>
        <dbReference type="SAM" id="Phobius"/>
    </source>
</evidence>
<keyword evidence="1" id="KW-1133">Transmembrane helix</keyword>
<reference evidence="2" key="1">
    <citation type="submission" date="2021-12" db="EMBL/GenBank/DDBJ databases">
        <title>Enterovibrio ZSDZ35 sp. nov. and Enterovibrio ZSDZ42 sp. nov., isolated from coastal seawater in Qingdao.</title>
        <authorList>
            <person name="Zhang P."/>
        </authorList>
    </citation>
    <scope>NUCLEOTIDE SEQUENCE</scope>
    <source>
        <strain evidence="2">ZSDZ35</strain>
    </source>
</reference>
<evidence type="ECO:0008006" key="4">
    <source>
        <dbReference type="Google" id="ProtNLM"/>
    </source>
</evidence>
<dbReference type="CDD" id="cd12912">
    <property type="entry name" value="PDC2_MCP_like"/>
    <property type="match status" value="1"/>
</dbReference>
<feature type="transmembrane region" description="Helical" evidence="1">
    <location>
        <begin position="614"/>
        <end position="635"/>
    </location>
</feature>
<name>A0ABT5QIP4_9GAMM</name>
<organism evidence="2 3">
    <name type="scientific">Enterovibrio qingdaonensis</name>
    <dbReference type="NCBI Taxonomy" id="2899818"/>
    <lineage>
        <taxon>Bacteria</taxon>
        <taxon>Pseudomonadati</taxon>
        <taxon>Pseudomonadota</taxon>
        <taxon>Gammaproteobacteria</taxon>
        <taxon>Vibrionales</taxon>
        <taxon>Vibrionaceae</taxon>
        <taxon>Enterovibrio</taxon>
    </lineage>
</organism>
<feature type="transmembrane region" description="Helical" evidence="1">
    <location>
        <begin position="329"/>
        <end position="346"/>
    </location>
</feature>
<feature type="transmembrane region" description="Helical" evidence="1">
    <location>
        <begin position="584"/>
        <end position="602"/>
    </location>
</feature>
<evidence type="ECO:0000313" key="2">
    <source>
        <dbReference type="EMBL" id="MDD1780494.1"/>
    </source>
</evidence>
<dbReference type="RefSeq" id="WP_274140561.1">
    <property type="nucleotide sequence ID" value="NZ_JAJUBB010000002.1"/>
</dbReference>
<keyword evidence="1" id="KW-0472">Membrane</keyword>
<feature type="transmembrane region" description="Helical" evidence="1">
    <location>
        <begin position="297"/>
        <end position="317"/>
    </location>
</feature>
<feature type="transmembrane region" description="Helical" evidence="1">
    <location>
        <begin position="15"/>
        <end position="36"/>
    </location>
</feature>
<keyword evidence="3" id="KW-1185">Reference proteome</keyword>
<accession>A0ABT5QIP4</accession>
<proteinExistence type="predicted"/>
<protein>
    <recommendedName>
        <fullName evidence="4">Cache domain-containing protein</fullName>
    </recommendedName>
</protein>
<feature type="transmembrane region" description="Helical" evidence="1">
    <location>
        <begin position="655"/>
        <end position="672"/>
    </location>
</feature>
<comment type="caution">
    <text evidence="2">The sequence shown here is derived from an EMBL/GenBank/DDBJ whole genome shotgun (WGS) entry which is preliminary data.</text>
</comment>
<sequence length="674" mass="76172">MKVQTRLDRLRGQNLIWFSSVIWLLFCVAAYIKLSWQEEVDTKIRRYIVNETISASHLVNKNLNKLTESVTAIGQLATHSSDNHDRLRHVIKQTVLNTPGAVNGGVAFSETGSKQQQIFFSNDALVGPSDNSSRTRLHANRVTTATWLPPYYDKTAKAWFSEYVLPFNTQQALSTATANKGVAYLNFSLESLSQQMLSFKLGTKGFAFLISNTGQILAYPKNAVLGLNISAFDATDEPLLSSLASQLHLGKLGSFKHPVTGREHWIVLDQINHIDAKLGLVIEADELRHSLSPTYEYWDLVWFMVLAGLISLLAAIHFPTDNKTKASRLFTALSLCLFSYLLLLWFQALAPKPLSKDETLLIDHESATLAVMEKTQSPEDVSDKKSLELKLTVHAISLEDADKVNIVGKIVTDNTNTDTPPLLINNATESEWTLMRNHPDSQVWQFVAVVKQPFDYGSFPFDREVIELSMIPAPDTQKEILVPSFSSYSSMRPESHPGIAMSEQKFGNWKILQSYFSYLNEPINAQDVLTNLKYNIVIQRNITGPLISHIMPLLVVSFLTYFMLLLWTKDEKQQALWGFSTATVLQYCASLFFILVIAHVALREELNAQGVIFIEYFYFLAYLQIIFTAIGALAYTTEIKIPVLEHEQGLKLKQWYWPIILFLSLAITYVFIDH</sequence>
<dbReference type="Gene3D" id="3.30.450.20">
    <property type="entry name" value="PAS domain"/>
    <property type="match status" value="2"/>
</dbReference>
<dbReference type="Proteomes" id="UP001149821">
    <property type="component" value="Unassembled WGS sequence"/>
</dbReference>
<gene>
    <name evidence="2" type="ORF">LRP49_04695</name>
</gene>
<dbReference type="EMBL" id="JAJUBB010000002">
    <property type="protein sequence ID" value="MDD1780494.1"/>
    <property type="molecule type" value="Genomic_DNA"/>
</dbReference>
<evidence type="ECO:0000313" key="3">
    <source>
        <dbReference type="Proteomes" id="UP001149821"/>
    </source>
</evidence>